<evidence type="ECO:0000313" key="6">
    <source>
        <dbReference type="EMBL" id="BBY92583.1"/>
    </source>
</evidence>
<dbReference type="RefSeq" id="WP_163729640.1">
    <property type="nucleotide sequence ID" value="NZ_AP022601.1"/>
</dbReference>
<reference evidence="6 7" key="1">
    <citation type="journal article" date="2019" name="Emerg. Microbes Infect.">
        <title>Comprehensive subspecies identification of 175 nontuberculous mycobacteria species based on 7547 genomic profiles.</title>
        <authorList>
            <person name="Matsumoto Y."/>
            <person name="Kinjo T."/>
            <person name="Motooka D."/>
            <person name="Nabeya D."/>
            <person name="Jung N."/>
            <person name="Uechi K."/>
            <person name="Horii T."/>
            <person name="Iida T."/>
            <person name="Fujita J."/>
            <person name="Nakamura S."/>
        </authorList>
    </citation>
    <scope>NUCLEOTIDE SEQUENCE [LARGE SCALE GENOMIC DNA]</scope>
    <source>
        <strain evidence="6 7">JCM 6399</strain>
    </source>
</reference>
<accession>A0A9W4B9P1</accession>
<dbReference type="GO" id="GO:0008726">
    <property type="term" value="F:alkanesulfonate monooxygenase activity"/>
    <property type="evidence" value="ECO:0007669"/>
    <property type="project" value="TreeGrafter"/>
</dbReference>
<keyword evidence="3" id="KW-0560">Oxidoreductase</keyword>
<dbReference type="InterPro" id="IPR036661">
    <property type="entry name" value="Luciferase-like_sf"/>
</dbReference>
<keyword evidence="7" id="KW-1185">Reference proteome</keyword>
<evidence type="ECO:0000313" key="7">
    <source>
        <dbReference type="Proteomes" id="UP000465785"/>
    </source>
</evidence>
<proteinExistence type="predicted"/>
<keyword evidence="2" id="KW-0288">FMN</keyword>
<dbReference type="InterPro" id="IPR011251">
    <property type="entry name" value="Luciferase-like_dom"/>
</dbReference>
<evidence type="ECO:0000256" key="3">
    <source>
        <dbReference type="ARBA" id="ARBA00023002"/>
    </source>
</evidence>
<dbReference type="PANTHER" id="PTHR42847:SF4">
    <property type="entry name" value="ALKANESULFONATE MONOOXYGENASE-RELATED"/>
    <property type="match status" value="1"/>
</dbReference>
<protein>
    <submittedName>
        <fullName evidence="6">Monooxygenase</fullName>
    </submittedName>
</protein>
<dbReference type="SUPFAM" id="SSF51679">
    <property type="entry name" value="Bacterial luciferase-like"/>
    <property type="match status" value="1"/>
</dbReference>
<keyword evidence="4 6" id="KW-0503">Monooxygenase</keyword>
<dbReference type="Gene3D" id="3.20.20.30">
    <property type="entry name" value="Luciferase-like domain"/>
    <property type="match status" value="1"/>
</dbReference>
<name>A0A9W4B9P1_9MYCO</name>
<sequence>MSTPPTNVAGLPAPPANVAGLPAPRFGVWAPVYGNHGARLHPHDPPDASYRRTRDLLLRAESAGFDSTLLAQHVIHPSNTEDDVLETWSTIAALAEATSRIELIGAVKPLLFNPLVFAKIAANVADIADGRLSVNLVTGWFLPELEGLGLDPLEHDDRYAYSREWLASVIELWAGKHVAIGDRGGHPAVIRPAPADPPPLYVGGESEPGRELAAEHANVFFINGRPLLETIDVVEDLRSRPRHGAPLRFGLSAFVIARETEEEAIAELDYLHSLDDAETRPEISGGTDPKTQMYKVLSGTKRIGSNGGTLAGLVGSYDQVIERIDVFHDAGIELFMLQFQPIESELDRFADKIIPHFR</sequence>
<feature type="domain" description="Luciferase-like" evidence="5">
    <location>
        <begin position="43"/>
        <end position="333"/>
    </location>
</feature>
<evidence type="ECO:0000256" key="2">
    <source>
        <dbReference type="ARBA" id="ARBA00022643"/>
    </source>
</evidence>
<dbReference type="Pfam" id="PF00296">
    <property type="entry name" value="Bac_luciferase"/>
    <property type="match status" value="1"/>
</dbReference>
<dbReference type="GO" id="GO:0046306">
    <property type="term" value="P:alkanesulfonate catabolic process"/>
    <property type="evidence" value="ECO:0007669"/>
    <property type="project" value="TreeGrafter"/>
</dbReference>
<evidence type="ECO:0000259" key="5">
    <source>
        <dbReference type="Pfam" id="PF00296"/>
    </source>
</evidence>
<keyword evidence="1" id="KW-0285">Flavoprotein</keyword>
<dbReference type="EMBL" id="AP022601">
    <property type="protein sequence ID" value="BBY92583.1"/>
    <property type="molecule type" value="Genomic_DNA"/>
</dbReference>
<evidence type="ECO:0000256" key="1">
    <source>
        <dbReference type="ARBA" id="ARBA00022630"/>
    </source>
</evidence>
<dbReference type="InterPro" id="IPR050172">
    <property type="entry name" value="SsuD_RutA_monooxygenase"/>
</dbReference>
<organism evidence="6 7">
    <name type="scientific">Mycobacterium gallinarum</name>
    <dbReference type="NCBI Taxonomy" id="39689"/>
    <lineage>
        <taxon>Bacteria</taxon>
        <taxon>Bacillati</taxon>
        <taxon>Actinomycetota</taxon>
        <taxon>Actinomycetes</taxon>
        <taxon>Mycobacteriales</taxon>
        <taxon>Mycobacteriaceae</taxon>
        <taxon>Mycobacterium</taxon>
    </lineage>
</organism>
<evidence type="ECO:0000256" key="4">
    <source>
        <dbReference type="ARBA" id="ARBA00023033"/>
    </source>
</evidence>
<dbReference type="KEGG" id="mgau:MGALJ_22520"/>
<gene>
    <name evidence="6" type="ORF">MGALJ_22520</name>
</gene>
<dbReference type="Proteomes" id="UP000465785">
    <property type="component" value="Chromosome"/>
</dbReference>
<dbReference type="PANTHER" id="PTHR42847">
    <property type="entry name" value="ALKANESULFONATE MONOOXYGENASE"/>
    <property type="match status" value="1"/>
</dbReference>
<dbReference type="AlphaFoldDB" id="A0A9W4B9P1"/>